<feature type="transmembrane region" description="Helical" evidence="1">
    <location>
        <begin position="46"/>
        <end position="66"/>
    </location>
</feature>
<evidence type="ECO:0000256" key="1">
    <source>
        <dbReference type="SAM" id="Phobius"/>
    </source>
</evidence>
<dbReference type="Pfam" id="PF04976">
    <property type="entry name" value="DmsC"/>
    <property type="match status" value="1"/>
</dbReference>
<dbReference type="RefSeq" id="WP_307149977.1">
    <property type="nucleotide sequence ID" value="NZ_JAUSTU010000006.1"/>
</dbReference>
<organism evidence="2 3">
    <name type="scientific">Anoxybacillus andreesenii</name>
    <dbReference type="NCBI Taxonomy" id="1325932"/>
    <lineage>
        <taxon>Bacteria</taxon>
        <taxon>Bacillati</taxon>
        <taxon>Bacillota</taxon>
        <taxon>Bacilli</taxon>
        <taxon>Bacillales</taxon>
        <taxon>Anoxybacillaceae</taxon>
        <taxon>Anoxybacillus</taxon>
    </lineage>
</organism>
<keyword evidence="3" id="KW-1185">Reference proteome</keyword>
<feature type="transmembrane region" description="Helical" evidence="1">
    <location>
        <begin position="181"/>
        <end position="206"/>
    </location>
</feature>
<name>A0ABT9V3H7_9BACL</name>
<accession>A0ABT9V3H7</accession>
<feature type="transmembrane region" description="Helical" evidence="1">
    <location>
        <begin position="257"/>
        <end position="279"/>
    </location>
</feature>
<dbReference type="PANTHER" id="PTHR38095:SF2">
    <property type="entry name" value="ANAEROBIC DIMETHYL SULFOXIDE REDUCTASE CHAIN C"/>
    <property type="match status" value="1"/>
</dbReference>
<comment type="caution">
    <text evidence="2">The sequence shown here is derived from an EMBL/GenBank/DDBJ whole genome shotgun (WGS) entry which is preliminary data.</text>
</comment>
<sequence>MNEWALLIFTVCMQAAIGGILMLTIFYKKMMKLGTEQAYKAMKLPLLVIAGFSIVGLAASFAHLGTPSHALNAIRNVGTSWMSREILVTSAFIGATCVTAGFALLQKKVNLLLLVITSVVGLVDIYCMGAIYSKSLVSGWHSINTFTSFYGTALVLGPVLTASLLVPVLKGNQSELAQNVVRSAFFISLAGIAIQLIGVALFGTAIPEVNMIAGHNAFASLEGYQTTVALRWIIEVLGVGVLGYLSLGRAKKVSLTFAYVALVVLFLAEGMSRYVFYVLGA</sequence>
<feature type="transmembrane region" description="Helical" evidence="1">
    <location>
        <begin position="112"/>
        <end position="133"/>
    </location>
</feature>
<dbReference type="EMBL" id="JAUSTU010000006">
    <property type="protein sequence ID" value="MDQ0155415.1"/>
    <property type="molecule type" value="Genomic_DNA"/>
</dbReference>
<feature type="transmembrane region" description="Helical" evidence="1">
    <location>
        <begin position="86"/>
        <end position="105"/>
    </location>
</feature>
<feature type="transmembrane region" description="Helical" evidence="1">
    <location>
        <begin position="6"/>
        <end position="26"/>
    </location>
</feature>
<keyword evidence="1" id="KW-0472">Membrane</keyword>
<feature type="transmembrane region" description="Helical" evidence="1">
    <location>
        <begin position="226"/>
        <end position="245"/>
    </location>
</feature>
<evidence type="ECO:0000313" key="3">
    <source>
        <dbReference type="Proteomes" id="UP001231362"/>
    </source>
</evidence>
<dbReference type="PANTHER" id="PTHR38095">
    <property type="entry name" value="ANAEROBIC DIMETHYL SULFOXIDE REDUCTASE CHAIN YNFH"/>
    <property type="match status" value="1"/>
</dbReference>
<dbReference type="Proteomes" id="UP001231362">
    <property type="component" value="Unassembled WGS sequence"/>
</dbReference>
<feature type="transmembrane region" description="Helical" evidence="1">
    <location>
        <begin position="148"/>
        <end position="169"/>
    </location>
</feature>
<proteinExistence type="predicted"/>
<protein>
    <submittedName>
        <fullName evidence="2">Anaerobic dimethyl sulfoxide reductase subunit C (Anchor subunit)</fullName>
    </submittedName>
</protein>
<keyword evidence="1" id="KW-1133">Transmembrane helix</keyword>
<reference evidence="2 3" key="1">
    <citation type="submission" date="2023-07" db="EMBL/GenBank/DDBJ databases">
        <title>Genomic Encyclopedia of Type Strains, Phase IV (KMG-IV): sequencing the most valuable type-strain genomes for metagenomic binning, comparative biology and taxonomic classification.</title>
        <authorList>
            <person name="Goeker M."/>
        </authorList>
    </citation>
    <scope>NUCLEOTIDE SEQUENCE [LARGE SCALE GENOMIC DNA]</scope>
    <source>
        <strain evidence="2 3">DSM 23948</strain>
    </source>
</reference>
<keyword evidence="1" id="KW-0812">Transmembrane</keyword>
<dbReference type="InterPro" id="IPR007059">
    <property type="entry name" value="DmsC"/>
</dbReference>
<gene>
    <name evidence="2" type="ORF">J2S07_001720</name>
</gene>
<evidence type="ECO:0000313" key="2">
    <source>
        <dbReference type="EMBL" id="MDQ0155415.1"/>
    </source>
</evidence>